<protein>
    <submittedName>
        <fullName evidence="1">Uncharacterized protein</fullName>
    </submittedName>
</protein>
<gene>
    <name evidence="1" type="primary">Nfu_g_1_009227</name>
</gene>
<name>A0A1A8S3G7_9TELE</name>
<proteinExistence type="predicted"/>
<reference evidence="1" key="1">
    <citation type="submission" date="2016-05" db="EMBL/GenBank/DDBJ databases">
        <authorList>
            <person name="Lavstsen T."/>
            <person name="Jespersen J.S."/>
        </authorList>
    </citation>
    <scope>NUCLEOTIDE SEQUENCE</scope>
    <source>
        <tissue evidence="1">Brain</tissue>
    </source>
</reference>
<dbReference type="EMBL" id="HAEI01011220">
    <property type="protein sequence ID" value="SBS12786.1"/>
    <property type="molecule type" value="Transcribed_RNA"/>
</dbReference>
<evidence type="ECO:0000313" key="1">
    <source>
        <dbReference type="EMBL" id="SBS12786.1"/>
    </source>
</evidence>
<sequence length="154" mass="17774">ALSVKCHLFYAYKVTDAQVFLLSPSAEVSTHRCLKYKIQSQRPLSAGLTRHPSPKGHTDDFKCSSLHLVCRRGSEEVQSETFCWFDVTCSHIFMQYFKGRFLCNLMRGATLTHLWLFFKPQHRHDCYRTTSSPRAPLVKHPECLTCCRLISAVF</sequence>
<dbReference type="AlphaFoldDB" id="A0A1A8S3G7"/>
<feature type="non-terminal residue" evidence="1">
    <location>
        <position position="154"/>
    </location>
</feature>
<feature type="non-terminal residue" evidence="1">
    <location>
        <position position="1"/>
    </location>
</feature>
<accession>A0A1A8S3G7</accession>
<reference evidence="1" key="2">
    <citation type="submission" date="2016-06" db="EMBL/GenBank/DDBJ databases">
        <title>The genome of a short-lived fish provides insights into sex chromosome evolution and the genetic control of aging.</title>
        <authorList>
            <person name="Reichwald K."/>
            <person name="Felder M."/>
            <person name="Petzold A."/>
            <person name="Koch P."/>
            <person name="Groth M."/>
            <person name="Platzer M."/>
        </authorList>
    </citation>
    <scope>NUCLEOTIDE SEQUENCE</scope>
    <source>
        <tissue evidence="1">Brain</tissue>
    </source>
</reference>
<organism evidence="1">
    <name type="scientific">Nothobranchius rachovii</name>
    <name type="common">bluefin notho</name>
    <dbReference type="NCBI Taxonomy" id="451742"/>
    <lineage>
        <taxon>Eukaryota</taxon>
        <taxon>Metazoa</taxon>
        <taxon>Chordata</taxon>
        <taxon>Craniata</taxon>
        <taxon>Vertebrata</taxon>
        <taxon>Euteleostomi</taxon>
        <taxon>Actinopterygii</taxon>
        <taxon>Neopterygii</taxon>
        <taxon>Teleostei</taxon>
        <taxon>Neoteleostei</taxon>
        <taxon>Acanthomorphata</taxon>
        <taxon>Ovalentaria</taxon>
        <taxon>Atherinomorphae</taxon>
        <taxon>Cyprinodontiformes</taxon>
        <taxon>Nothobranchiidae</taxon>
        <taxon>Nothobranchius</taxon>
    </lineage>
</organism>